<keyword evidence="1" id="KW-0732">Signal</keyword>
<feature type="domain" description="Tail specific protease" evidence="2">
    <location>
        <begin position="99"/>
        <end position="292"/>
    </location>
</feature>
<dbReference type="CDD" id="cd07563">
    <property type="entry name" value="Peptidase_S41_IRBP"/>
    <property type="match status" value="1"/>
</dbReference>
<dbReference type="PANTHER" id="PTHR11261">
    <property type="entry name" value="INTERPHOTORECEPTOR RETINOID-BINDING PROTEIN"/>
    <property type="match status" value="1"/>
</dbReference>
<evidence type="ECO:0000259" key="2">
    <source>
        <dbReference type="SMART" id="SM00245"/>
    </source>
</evidence>
<dbReference type="Gene3D" id="3.30.750.44">
    <property type="match status" value="1"/>
</dbReference>
<reference evidence="3 4" key="1">
    <citation type="submission" date="2015-11" db="EMBL/GenBank/DDBJ databases">
        <authorList>
            <person name="Zhang Y."/>
            <person name="Guo Z."/>
        </authorList>
    </citation>
    <scope>NUCLEOTIDE SEQUENCE [LARGE SCALE GENOMIC DNA]</scope>
    <source>
        <strain evidence="3 4">KCTC 12086</strain>
    </source>
</reference>
<dbReference type="PATRIC" id="fig|161398.10.peg.1240"/>
<evidence type="ECO:0000256" key="1">
    <source>
        <dbReference type="SAM" id="SignalP"/>
    </source>
</evidence>
<dbReference type="GO" id="GO:0006508">
    <property type="term" value="P:proteolysis"/>
    <property type="evidence" value="ECO:0007669"/>
    <property type="project" value="InterPro"/>
</dbReference>
<evidence type="ECO:0000313" key="4">
    <source>
        <dbReference type="Proteomes" id="UP000061457"/>
    </source>
</evidence>
<organism evidence="3 4">
    <name type="scientific">Pseudoalteromonas phenolica</name>
    <dbReference type="NCBI Taxonomy" id="161398"/>
    <lineage>
        <taxon>Bacteria</taxon>
        <taxon>Pseudomonadati</taxon>
        <taxon>Pseudomonadota</taxon>
        <taxon>Gammaproteobacteria</taxon>
        <taxon>Alteromonadales</taxon>
        <taxon>Pseudoalteromonadaceae</taxon>
        <taxon>Pseudoalteromonas</taxon>
    </lineage>
</organism>
<gene>
    <name evidence="3" type="ORF">PP2015_1218</name>
</gene>
<dbReference type="SMART" id="SM00245">
    <property type="entry name" value="TSPc"/>
    <property type="match status" value="1"/>
</dbReference>
<keyword evidence="3" id="KW-0675">Receptor</keyword>
<dbReference type="RefSeq" id="WP_058029448.1">
    <property type="nucleotide sequence ID" value="NZ_CP013187.1"/>
</dbReference>
<dbReference type="GO" id="GO:0008236">
    <property type="term" value="F:serine-type peptidase activity"/>
    <property type="evidence" value="ECO:0007669"/>
    <property type="project" value="InterPro"/>
</dbReference>
<dbReference type="Proteomes" id="UP000061457">
    <property type="component" value="Chromosome I"/>
</dbReference>
<dbReference type="OrthoDB" id="9758793at2"/>
<accession>A0A0S2K0B5</accession>
<dbReference type="PANTHER" id="PTHR11261:SF3">
    <property type="entry name" value="RETINOL-BINDING PROTEIN 3"/>
    <property type="match status" value="1"/>
</dbReference>
<dbReference type="Pfam" id="PF03572">
    <property type="entry name" value="Peptidase_S41"/>
    <property type="match status" value="1"/>
</dbReference>
<dbReference type="AlphaFoldDB" id="A0A0S2K0B5"/>
<dbReference type="STRING" id="161398.PP2015_1218"/>
<dbReference type="Gene3D" id="3.90.226.10">
    <property type="entry name" value="2-enoyl-CoA Hydratase, Chain A, domain 1"/>
    <property type="match status" value="1"/>
</dbReference>
<keyword evidence="4" id="KW-1185">Reference proteome</keyword>
<proteinExistence type="predicted"/>
<dbReference type="InterPro" id="IPR005151">
    <property type="entry name" value="Tail-specific_protease"/>
</dbReference>
<protein>
    <submittedName>
        <fullName evidence="3">Interphotoreceptor retinoid-binding protein</fullName>
    </submittedName>
</protein>
<dbReference type="KEGG" id="pphe:PP2015_1218"/>
<feature type="signal peptide" evidence="1">
    <location>
        <begin position="1"/>
        <end position="18"/>
    </location>
</feature>
<evidence type="ECO:0000313" key="3">
    <source>
        <dbReference type="EMBL" id="ALO41734.1"/>
    </source>
</evidence>
<feature type="chain" id="PRO_5006600918" evidence="1">
    <location>
        <begin position="19"/>
        <end position="335"/>
    </location>
</feature>
<dbReference type="SUPFAM" id="SSF52096">
    <property type="entry name" value="ClpP/crotonase"/>
    <property type="match status" value="1"/>
</dbReference>
<dbReference type="EMBL" id="CP013187">
    <property type="protein sequence ID" value="ALO41734.1"/>
    <property type="molecule type" value="Genomic_DNA"/>
</dbReference>
<name>A0A0S2K0B5_9GAMM</name>
<sequence>MKSFLTITLLLMSLSAKASNIDIDRAALIVELKERIAKNYVDVSKVVCINNSLSKLSPEVYSPLSDEKFISLITKTLEKHDAHFSFQEKPDQTSKQPAKESWFSRLSRSNSGFNSVENLTGGVGYINFWGFDSVNDKSRERVTAVMQLLSDSQAIIIDLRNNGGGSAEMVQLISSYFLEGKVHLNTFYSRPSDSKVEFWTFDKVPTIFKQDVPVYILTSKKTFSAAEEFAYNFKHLKRATLIGEKTKGSANPWQWFEVGASHRVAVPTSMAINPITQKNWEGVGVQPDINTVADNALDIAYKKALLDIKSRTKNRFLTDEINIELSKLEKKQRQL</sequence>
<dbReference type="InterPro" id="IPR029045">
    <property type="entry name" value="ClpP/crotonase-like_dom_sf"/>
</dbReference>